<dbReference type="AlphaFoldDB" id="A0A934SEH8"/>
<protein>
    <submittedName>
        <fullName evidence="1">Uncharacterized protein</fullName>
    </submittedName>
</protein>
<gene>
    <name evidence="1" type="ORF">JIN85_19710</name>
</gene>
<dbReference type="EMBL" id="JAENIJ010000069">
    <property type="protein sequence ID" value="MBK1884652.1"/>
    <property type="molecule type" value="Genomic_DNA"/>
</dbReference>
<evidence type="ECO:0000313" key="2">
    <source>
        <dbReference type="Proteomes" id="UP000603141"/>
    </source>
</evidence>
<name>A0A934SEH8_9BACT</name>
<accession>A0A934SEH8</accession>
<evidence type="ECO:0000313" key="1">
    <source>
        <dbReference type="EMBL" id="MBK1884652.1"/>
    </source>
</evidence>
<comment type="caution">
    <text evidence="1">The sequence shown here is derived from an EMBL/GenBank/DDBJ whole genome shotgun (WGS) entry which is preliminary data.</text>
</comment>
<organism evidence="1 2">
    <name type="scientific">Luteolibacter pohnpeiensis</name>
    <dbReference type="NCBI Taxonomy" id="454153"/>
    <lineage>
        <taxon>Bacteria</taxon>
        <taxon>Pseudomonadati</taxon>
        <taxon>Verrucomicrobiota</taxon>
        <taxon>Verrucomicrobiia</taxon>
        <taxon>Verrucomicrobiales</taxon>
        <taxon>Verrucomicrobiaceae</taxon>
        <taxon>Luteolibacter</taxon>
    </lineage>
</organism>
<keyword evidence="2" id="KW-1185">Reference proteome</keyword>
<proteinExistence type="predicted"/>
<reference evidence="1" key="1">
    <citation type="submission" date="2021-01" db="EMBL/GenBank/DDBJ databases">
        <title>Modified the classification status of verrucomicrobia.</title>
        <authorList>
            <person name="Feng X."/>
        </authorList>
    </citation>
    <scope>NUCLEOTIDE SEQUENCE</scope>
    <source>
        <strain evidence="1">KCTC 22041</strain>
    </source>
</reference>
<sequence>MDALADTLEALYAAFGDVPKPSKIDGCPCCLDQKDICTLLSKPLRELTGGELASYSESAFLTVGSTEDYLYFLPRILEIGCVEGGWWPDLEITARAIGETIPSEWPIHRLDALTDFLHAALQAAIGEEDGWDIDGIVCSIARMGLDVTPFLQRIETSTVALLSYYERNSQELAKSKLGNAFWDKELTGFHVVVDWFKCDRVSQMIQGAYGLT</sequence>
<dbReference type="RefSeq" id="WP_200274049.1">
    <property type="nucleotide sequence ID" value="NZ_JAENIJ010000069.1"/>
</dbReference>
<dbReference type="Proteomes" id="UP000603141">
    <property type="component" value="Unassembled WGS sequence"/>
</dbReference>